<dbReference type="AlphaFoldDB" id="A0A6P7S8J2"/>
<dbReference type="Gene3D" id="1.10.10.10">
    <property type="entry name" value="Winged helix-like DNA-binding domain superfamily/Winged helix DNA-binding domain"/>
    <property type="match status" value="1"/>
</dbReference>
<dbReference type="InterPro" id="IPR015633">
    <property type="entry name" value="E2F"/>
</dbReference>
<dbReference type="GO" id="GO:0046983">
    <property type="term" value="F:protein dimerization activity"/>
    <property type="evidence" value="ECO:0007669"/>
    <property type="project" value="InterPro"/>
</dbReference>
<accession>A0A6P7S8J2</accession>
<organism evidence="8 9">
    <name type="scientific">Octopus sinensis</name>
    <name type="common">East Asian common octopus</name>
    <dbReference type="NCBI Taxonomy" id="2607531"/>
    <lineage>
        <taxon>Eukaryota</taxon>
        <taxon>Metazoa</taxon>
        <taxon>Spiralia</taxon>
        <taxon>Lophotrochozoa</taxon>
        <taxon>Mollusca</taxon>
        <taxon>Cephalopoda</taxon>
        <taxon>Coleoidea</taxon>
        <taxon>Octopodiformes</taxon>
        <taxon>Octopoda</taxon>
        <taxon>Incirrata</taxon>
        <taxon>Octopodidae</taxon>
        <taxon>Octopus</taxon>
    </lineage>
</organism>
<dbReference type="PANTHER" id="PTHR12081">
    <property type="entry name" value="TRANSCRIPTION FACTOR E2F"/>
    <property type="match status" value="1"/>
</dbReference>
<feature type="domain" description="E2F/DP family winged-helix DNA-binding" evidence="7">
    <location>
        <begin position="135"/>
        <end position="200"/>
    </location>
</feature>
<evidence type="ECO:0000256" key="4">
    <source>
        <dbReference type="ARBA" id="ARBA00023163"/>
    </source>
</evidence>
<feature type="region of interest" description="Disordered" evidence="6">
    <location>
        <begin position="112"/>
        <end position="134"/>
    </location>
</feature>
<feature type="compositionally biased region" description="Low complexity" evidence="6">
    <location>
        <begin position="329"/>
        <end position="342"/>
    </location>
</feature>
<dbReference type="GO" id="GO:0000981">
    <property type="term" value="F:DNA-binding transcription factor activity, RNA polymerase II-specific"/>
    <property type="evidence" value="ECO:0007669"/>
    <property type="project" value="TreeGrafter"/>
</dbReference>
<dbReference type="InterPro" id="IPR003316">
    <property type="entry name" value="E2F_WHTH_DNA-bd_dom"/>
</dbReference>
<dbReference type="FunFam" id="1.10.10.10:FF:000008">
    <property type="entry name" value="E2F transcription factor 1"/>
    <property type="match status" value="1"/>
</dbReference>
<dbReference type="CDD" id="cd14660">
    <property type="entry name" value="E2F_DD"/>
    <property type="match status" value="1"/>
</dbReference>
<evidence type="ECO:0000256" key="5">
    <source>
        <dbReference type="RuleBase" id="RU003796"/>
    </source>
</evidence>
<dbReference type="SUPFAM" id="SSF46785">
    <property type="entry name" value="Winged helix' DNA-binding domain"/>
    <property type="match status" value="1"/>
</dbReference>
<evidence type="ECO:0000256" key="2">
    <source>
        <dbReference type="ARBA" id="ARBA00023015"/>
    </source>
</evidence>
<dbReference type="Proteomes" id="UP000515154">
    <property type="component" value="Linkage group LG3"/>
</dbReference>
<evidence type="ECO:0000313" key="8">
    <source>
        <dbReference type="Proteomes" id="UP000515154"/>
    </source>
</evidence>
<evidence type="ECO:0000256" key="1">
    <source>
        <dbReference type="ARBA" id="ARBA00010940"/>
    </source>
</evidence>
<evidence type="ECO:0000256" key="3">
    <source>
        <dbReference type="ARBA" id="ARBA00023125"/>
    </source>
</evidence>
<proteinExistence type="inferred from homology"/>
<keyword evidence="4 5" id="KW-0804">Transcription</keyword>
<keyword evidence="3 5" id="KW-0238">DNA-binding</keyword>
<dbReference type="GO" id="GO:0000978">
    <property type="term" value="F:RNA polymerase II cis-regulatory region sequence-specific DNA binding"/>
    <property type="evidence" value="ECO:0007669"/>
    <property type="project" value="InterPro"/>
</dbReference>
<dbReference type="GO" id="GO:0090575">
    <property type="term" value="C:RNA polymerase II transcription regulator complex"/>
    <property type="evidence" value="ECO:0007669"/>
    <property type="project" value="TreeGrafter"/>
</dbReference>
<dbReference type="InterPro" id="IPR037241">
    <property type="entry name" value="E2F-DP_heterodim"/>
</dbReference>
<dbReference type="SUPFAM" id="SSF144074">
    <property type="entry name" value="E2F-DP heterodimerization region"/>
    <property type="match status" value="1"/>
</dbReference>
<name>A0A6P7S8J2_9MOLL</name>
<dbReference type="PANTHER" id="PTHR12081:SF107">
    <property type="entry name" value="E2E3"/>
    <property type="match status" value="1"/>
</dbReference>
<evidence type="ECO:0000259" key="7">
    <source>
        <dbReference type="SMART" id="SM01372"/>
    </source>
</evidence>
<keyword evidence="2 5" id="KW-0805">Transcription regulation</keyword>
<dbReference type="Pfam" id="PF16421">
    <property type="entry name" value="E2F_CC-MB"/>
    <property type="match status" value="1"/>
</dbReference>
<dbReference type="InterPro" id="IPR032198">
    <property type="entry name" value="E2F_CC-MB"/>
</dbReference>
<comment type="similarity">
    <text evidence="1 5">Belongs to the E2F/DP family.</text>
</comment>
<gene>
    <name evidence="9" type="primary">LOC115209926</name>
</gene>
<keyword evidence="5" id="KW-0539">Nucleus</keyword>
<comment type="subcellular location">
    <subcellularLocation>
        <location evidence="5">Nucleus</location>
    </subcellularLocation>
</comment>
<dbReference type="Gene3D" id="6.10.250.540">
    <property type="match status" value="1"/>
</dbReference>
<evidence type="ECO:0000313" key="9">
    <source>
        <dbReference type="RefSeq" id="XP_029634391.1"/>
    </source>
</evidence>
<sequence>MPRGATLTKGRQYISKRDPVYIKQESPQIMNLTSIYSQPNHTSIGSQSNDFFHQHFDQTTIQFEGHTPNNSTASTFFTDFQDVKPVLGRPQAKRKLELEMSIITTEDLRTPKRGRKTRALPDCSPKVRSPGEKTRYDTSLGLLTKKFVGLLRNAPDGVVDLNKAAESLEVQKRRIYDITNVLEGINLISKKSKNHIQWKGCISSIAANPVPLQLTTKLMDLHSEMAIYEAKENEMDELIEHCTKQLKILTEDPEKSKYAYVTYHDIRNIRSLDDQTVMAVKAPPETRLELPDISKIWLKSNSQAIEVYLCPDDVKKDVKHTPATEGHNSSSSISEEQLSEDSTSCDSFKTQVSLKNALLEEQDISPDANINLLQQTEDQNLDSTLTHLEPPIYMEDYMFNLNDGEGITDFFGGVF</sequence>
<dbReference type="Pfam" id="PF02319">
    <property type="entry name" value="WHD_E2F_TDP"/>
    <property type="match status" value="1"/>
</dbReference>
<feature type="region of interest" description="Disordered" evidence="6">
    <location>
        <begin position="319"/>
        <end position="344"/>
    </location>
</feature>
<evidence type="ECO:0000256" key="6">
    <source>
        <dbReference type="SAM" id="MobiDB-lite"/>
    </source>
</evidence>
<dbReference type="KEGG" id="osn:115209926"/>
<reference evidence="9" key="1">
    <citation type="submission" date="2025-08" db="UniProtKB">
        <authorList>
            <consortium name="RefSeq"/>
        </authorList>
    </citation>
    <scope>IDENTIFICATION</scope>
</reference>
<keyword evidence="8" id="KW-1185">Reference proteome</keyword>
<dbReference type="SMART" id="SM01372">
    <property type="entry name" value="E2F_TDP"/>
    <property type="match status" value="1"/>
</dbReference>
<dbReference type="InterPro" id="IPR036390">
    <property type="entry name" value="WH_DNA-bd_sf"/>
</dbReference>
<dbReference type="InterPro" id="IPR036388">
    <property type="entry name" value="WH-like_DNA-bd_sf"/>
</dbReference>
<protein>
    <submittedName>
        <fullName evidence="9">Transcription factor E2F3-like isoform X1</fullName>
    </submittedName>
</protein>
<dbReference type="RefSeq" id="XP_029634391.1">
    <property type="nucleotide sequence ID" value="XM_029778531.2"/>
</dbReference>